<evidence type="ECO:0000256" key="1">
    <source>
        <dbReference type="ARBA" id="ARBA00022450"/>
    </source>
</evidence>
<organism evidence="4 5">
    <name type="scientific">Streptomyces prasinopilosus</name>
    <dbReference type="NCBI Taxonomy" id="67344"/>
    <lineage>
        <taxon>Bacteria</taxon>
        <taxon>Bacillati</taxon>
        <taxon>Actinomycetota</taxon>
        <taxon>Actinomycetes</taxon>
        <taxon>Kitasatosporales</taxon>
        <taxon>Streptomycetaceae</taxon>
        <taxon>Streptomyces</taxon>
    </lineage>
</organism>
<dbReference type="AlphaFoldDB" id="A0A1G6LG45"/>
<feature type="domain" description="Carrier" evidence="3">
    <location>
        <begin position="3"/>
        <end position="80"/>
    </location>
</feature>
<evidence type="ECO:0000256" key="2">
    <source>
        <dbReference type="ARBA" id="ARBA00022553"/>
    </source>
</evidence>
<keyword evidence="5" id="KW-1185">Reference proteome</keyword>
<dbReference type="EMBL" id="FMZK01000002">
    <property type="protein sequence ID" value="SDC42248.1"/>
    <property type="molecule type" value="Genomic_DNA"/>
</dbReference>
<reference evidence="5" key="1">
    <citation type="submission" date="2016-10" db="EMBL/GenBank/DDBJ databases">
        <authorList>
            <person name="Varghese N."/>
            <person name="Submissions S."/>
        </authorList>
    </citation>
    <scope>NUCLEOTIDE SEQUENCE [LARGE SCALE GENOMIC DNA]</scope>
    <source>
        <strain evidence="5">CGMCC 4.3504</strain>
    </source>
</reference>
<dbReference type="InterPro" id="IPR036736">
    <property type="entry name" value="ACP-like_sf"/>
</dbReference>
<dbReference type="Pfam" id="PF00550">
    <property type="entry name" value="PP-binding"/>
    <property type="match status" value="1"/>
</dbReference>
<evidence type="ECO:0000259" key="3">
    <source>
        <dbReference type="PROSITE" id="PS50075"/>
    </source>
</evidence>
<evidence type="ECO:0000313" key="4">
    <source>
        <dbReference type="EMBL" id="SDC42248.1"/>
    </source>
</evidence>
<sequence>MAELSLAELREIMRQSLGEDEVPDLADADAVTFEDLGLDSLAVLETVNHIERTYGVKLPEEELAEIRTPHGMLAFVNERLRAAA</sequence>
<proteinExistence type="predicted"/>
<keyword evidence="1" id="KW-0596">Phosphopantetheine</keyword>
<gene>
    <name evidence="4" type="ORF">SAMN05216505_102100</name>
</gene>
<name>A0A1G6LG45_9ACTN</name>
<dbReference type="InterPro" id="IPR009081">
    <property type="entry name" value="PP-bd_ACP"/>
</dbReference>
<dbReference type="PROSITE" id="PS50075">
    <property type="entry name" value="CARRIER"/>
    <property type="match status" value="1"/>
</dbReference>
<accession>A0A1G6LG45</accession>
<dbReference type="RefSeq" id="WP_055571850.1">
    <property type="nucleotide sequence ID" value="NZ_FMZK01000002.1"/>
</dbReference>
<dbReference type="Gene3D" id="1.10.1200.10">
    <property type="entry name" value="ACP-like"/>
    <property type="match status" value="1"/>
</dbReference>
<dbReference type="InterPro" id="IPR020806">
    <property type="entry name" value="PKS_PP-bd"/>
</dbReference>
<dbReference type="SMART" id="SM00823">
    <property type="entry name" value="PKS_PP"/>
    <property type="match status" value="1"/>
</dbReference>
<keyword evidence="2" id="KW-0597">Phosphoprotein</keyword>
<dbReference type="Proteomes" id="UP000182100">
    <property type="component" value="Unassembled WGS sequence"/>
</dbReference>
<dbReference type="PROSITE" id="PS00012">
    <property type="entry name" value="PHOSPHOPANTETHEINE"/>
    <property type="match status" value="1"/>
</dbReference>
<evidence type="ECO:0000313" key="5">
    <source>
        <dbReference type="Proteomes" id="UP000182100"/>
    </source>
</evidence>
<dbReference type="GO" id="GO:0031177">
    <property type="term" value="F:phosphopantetheine binding"/>
    <property type="evidence" value="ECO:0007669"/>
    <property type="project" value="InterPro"/>
</dbReference>
<dbReference type="STRING" id="67344.SAMN05216505_102100"/>
<dbReference type="InterPro" id="IPR006162">
    <property type="entry name" value="Ppantetheine_attach_site"/>
</dbReference>
<dbReference type="GO" id="GO:0017000">
    <property type="term" value="P:antibiotic biosynthetic process"/>
    <property type="evidence" value="ECO:0007669"/>
    <property type="project" value="UniProtKB-ARBA"/>
</dbReference>
<protein>
    <submittedName>
        <fullName evidence="4">Act minimal PKS acyl carrier protein</fullName>
    </submittedName>
</protein>
<dbReference type="SUPFAM" id="SSF47336">
    <property type="entry name" value="ACP-like"/>
    <property type="match status" value="1"/>
</dbReference>